<comment type="caution">
    <text evidence="3">The sequence shown here is derived from an EMBL/GenBank/DDBJ whole genome shotgun (WGS) entry which is preliminary data.</text>
</comment>
<keyword evidence="4" id="KW-1185">Reference proteome</keyword>
<keyword evidence="2" id="KW-0732">Signal</keyword>
<feature type="signal peptide" evidence="2">
    <location>
        <begin position="1"/>
        <end position="19"/>
    </location>
</feature>
<gene>
    <name evidence="3" type="ORF">B0T10DRAFT_549622</name>
</gene>
<feature type="transmembrane region" description="Helical" evidence="1">
    <location>
        <begin position="373"/>
        <end position="395"/>
    </location>
</feature>
<organism evidence="3 4">
    <name type="scientific">Thelonectria olida</name>
    <dbReference type="NCBI Taxonomy" id="1576542"/>
    <lineage>
        <taxon>Eukaryota</taxon>
        <taxon>Fungi</taxon>
        <taxon>Dikarya</taxon>
        <taxon>Ascomycota</taxon>
        <taxon>Pezizomycotina</taxon>
        <taxon>Sordariomycetes</taxon>
        <taxon>Hypocreomycetidae</taxon>
        <taxon>Hypocreales</taxon>
        <taxon>Nectriaceae</taxon>
        <taxon>Thelonectria</taxon>
    </lineage>
</organism>
<evidence type="ECO:0000313" key="4">
    <source>
        <dbReference type="Proteomes" id="UP000777438"/>
    </source>
</evidence>
<evidence type="ECO:0000256" key="1">
    <source>
        <dbReference type="SAM" id="Phobius"/>
    </source>
</evidence>
<dbReference type="EMBL" id="JAGPYM010000014">
    <property type="protein sequence ID" value="KAH6887638.1"/>
    <property type="molecule type" value="Genomic_DNA"/>
</dbReference>
<evidence type="ECO:0000313" key="3">
    <source>
        <dbReference type="EMBL" id="KAH6887638.1"/>
    </source>
</evidence>
<evidence type="ECO:0000256" key="2">
    <source>
        <dbReference type="SAM" id="SignalP"/>
    </source>
</evidence>
<proteinExistence type="predicted"/>
<feature type="transmembrane region" description="Helical" evidence="1">
    <location>
        <begin position="67"/>
        <end position="88"/>
    </location>
</feature>
<keyword evidence="1" id="KW-0812">Transmembrane</keyword>
<name>A0A9P8W4K7_9HYPO</name>
<feature type="transmembrane region" description="Helical" evidence="1">
    <location>
        <begin position="458"/>
        <end position="477"/>
    </location>
</feature>
<sequence>MIPRAVPALLLCMPASVAAIFEARNDTSFWEEFTNNFATDLAPIISLFGEQVTKQFLSESTSILDTIIFAVGPLGILTAIVSCIRVCGGSFLRSLVGRAREPHGMPEIEVCSSTSENVCELWSNGGICRVFGRPKLLEFIYRAPTDPSEYYARYVTGGGSVGVEKIVPATCGIGLTSQVFGEMQPERLLQGNKKKSSQSKSSWEWKEISANQTLWLPLSMLWSQFFQRTRADDQGKPGTSAKATLQVTSETTDIELGDLSHLTREEGLVISQGLEQIHFKVQGQGDHGREQIHDASTHQVNTLDPTRRANFAPFPNLALNIGVQKASTSALYLWLAAIFGVLLQTSFFSYAVWATWYHPAFYQGQDVSNTLLFFTFTMAGTAAVVIGMALSSLLIDRNSEERRFIVSSPGRTDHHIFWLQPGGQRIGDQQFDAFAHNEKKMEYVTSWKIDGAEPVPRILVWLAVGLSFLGWTFQFIGLRGQHATISLYQLCCTVIMSTIRALIRSFRSTPINRLHHLKNNVEGHELDWQALCFTNNDGDQKFDDSQSSAANKMCWAIDGSRLNHSSGTHYASPESPPHWKIALDDNSMIGLFFGDYDQRTAFVEMARNISWRTETKNFNHWRDSCRSFDDKADSISSMQKVIYGDEEGKWDFPNLNAKSMRIRWRLASLINDLPYQTWESEIQSTALRLKKVFQGAAKLFAKHGILADNGPRFLGAIVWSTTCQLWGAESDCNQSEEASISFQVLRNNDTGSWTIDEYQLEAVLGLWSWTFDRWYLDNGLRQINHKEIAVGHEKMEAVSLGLKHWGIQVTTDPFQRGRLSNLCIPTMARYRSSKQFPSRPQSDTSQPSAIVSVDATSSLLQLMAQDIFTIFIERVALLLHEQLVETAAEKRKLTAEQQVVLVEESVELLTSGGLATRSEAIMSIIPGLFSDGVFSGAGDIQRPLISRATFLKRQGKFREGEQILEEFANTESPDIQTRTLKSLCEIYRSEFRLMIQQHSIFTWHDCRIRSYDMIQKIKSRVQRDEDEPFINVYRDVITWLLLDVLPIGGVHAASMLDLIPVLQDVPRNHGTPQGLDETTVNALNLDHIKSWREAHAVALTLDERYNLAESSIPARKQLLRWAIEWDCTGLVEDLWNAEPKYRFGEGAFSGGSDELFWAVNCRTTESDMMNTIFFLLDVVETRKERPLRLGAQLDEQWWTTSQQKAHMKKRYAQFGSVLDAASADPEGFEIVRTLVDGDDIRTHDWRGPVVAAMEHGSLETVEYLVPKLFGEVGPCFPKPFVRRHSDRYDGPFLAAAKWGVKSYFKRLLSDGEKLSRRDARMMHDQLPKASKLAKRPLSIEEARRAEEVLHSDMEGVLGLLELFEERLEQYDRGSESSDEDSL</sequence>
<keyword evidence="1" id="KW-0472">Membrane</keyword>
<dbReference type="OrthoDB" id="7464126at2759"/>
<dbReference type="Proteomes" id="UP000777438">
    <property type="component" value="Unassembled WGS sequence"/>
</dbReference>
<accession>A0A9P8W4K7</accession>
<feature type="chain" id="PRO_5040507768" evidence="2">
    <location>
        <begin position="20"/>
        <end position="1382"/>
    </location>
</feature>
<protein>
    <submittedName>
        <fullName evidence="3">Uncharacterized protein</fullName>
    </submittedName>
</protein>
<reference evidence="3 4" key="1">
    <citation type="journal article" date="2021" name="Nat. Commun.">
        <title>Genetic determinants of endophytism in the Arabidopsis root mycobiome.</title>
        <authorList>
            <person name="Mesny F."/>
            <person name="Miyauchi S."/>
            <person name="Thiergart T."/>
            <person name="Pickel B."/>
            <person name="Atanasova L."/>
            <person name="Karlsson M."/>
            <person name="Huettel B."/>
            <person name="Barry K.W."/>
            <person name="Haridas S."/>
            <person name="Chen C."/>
            <person name="Bauer D."/>
            <person name="Andreopoulos W."/>
            <person name="Pangilinan J."/>
            <person name="LaButti K."/>
            <person name="Riley R."/>
            <person name="Lipzen A."/>
            <person name="Clum A."/>
            <person name="Drula E."/>
            <person name="Henrissat B."/>
            <person name="Kohler A."/>
            <person name="Grigoriev I.V."/>
            <person name="Martin F.M."/>
            <person name="Hacquard S."/>
        </authorList>
    </citation>
    <scope>NUCLEOTIDE SEQUENCE [LARGE SCALE GENOMIC DNA]</scope>
    <source>
        <strain evidence="3 4">MPI-CAGE-CH-0241</strain>
    </source>
</reference>
<keyword evidence="1" id="KW-1133">Transmembrane helix</keyword>
<feature type="transmembrane region" description="Helical" evidence="1">
    <location>
        <begin position="331"/>
        <end position="353"/>
    </location>
</feature>